<evidence type="ECO:0000256" key="4">
    <source>
        <dbReference type="ARBA" id="ARBA00023012"/>
    </source>
</evidence>
<dbReference type="Pfam" id="PF12833">
    <property type="entry name" value="HTH_18"/>
    <property type="match status" value="1"/>
</dbReference>
<dbReference type="InterPro" id="IPR018060">
    <property type="entry name" value="HTH_AraC"/>
</dbReference>
<dbReference type="InterPro" id="IPR020449">
    <property type="entry name" value="Tscrpt_reg_AraC-type_HTH"/>
</dbReference>
<dbReference type="OrthoDB" id="342399at2"/>
<reference evidence="11 12" key="1">
    <citation type="submission" date="2017-10" db="EMBL/GenBank/DDBJ databases">
        <title>Bacillus sp. nov., a halophilic bacterium isolated from a Keqin Lake.</title>
        <authorList>
            <person name="Wang H."/>
        </authorList>
    </citation>
    <scope>NUCLEOTIDE SEQUENCE [LARGE SCALE GENOMIC DNA]</scope>
    <source>
        <strain evidence="11 12">KCTC 13187</strain>
    </source>
</reference>
<comment type="caution">
    <text evidence="11">The sequence shown here is derived from an EMBL/GenBank/DDBJ whole genome shotgun (WGS) entry which is preliminary data.</text>
</comment>
<dbReference type="PANTHER" id="PTHR42713:SF3">
    <property type="entry name" value="TRANSCRIPTIONAL REGULATORY PROTEIN HPTR"/>
    <property type="match status" value="1"/>
</dbReference>
<evidence type="ECO:0000256" key="7">
    <source>
        <dbReference type="ARBA" id="ARBA00023163"/>
    </source>
</evidence>
<dbReference type="SMART" id="SM00342">
    <property type="entry name" value="HTH_ARAC"/>
    <property type="match status" value="1"/>
</dbReference>
<evidence type="ECO:0000259" key="10">
    <source>
        <dbReference type="PROSITE" id="PS50110"/>
    </source>
</evidence>
<dbReference type="AlphaFoldDB" id="A0A3A9K453"/>
<dbReference type="SUPFAM" id="SSF52172">
    <property type="entry name" value="CheY-like"/>
    <property type="match status" value="1"/>
</dbReference>
<keyword evidence="6 11" id="KW-0238">DNA-binding</keyword>
<dbReference type="SMART" id="SM00448">
    <property type="entry name" value="REC"/>
    <property type="match status" value="1"/>
</dbReference>
<dbReference type="GO" id="GO:0043565">
    <property type="term" value="F:sequence-specific DNA binding"/>
    <property type="evidence" value="ECO:0007669"/>
    <property type="project" value="InterPro"/>
</dbReference>
<evidence type="ECO:0000313" key="12">
    <source>
        <dbReference type="Proteomes" id="UP000281498"/>
    </source>
</evidence>
<accession>A0A3A9K453</accession>
<dbReference type="GO" id="GO:0003700">
    <property type="term" value="F:DNA-binding transcription factor activity"/>
    <property type="evidence" value="ECO:0007669"/>
    <property type="project" value="InterPro"/>
</dbReference>
<dbReference type="EMBL" id="PDOE01000004">
    <property type="protein sequence ID" value="RKL67119.1"/>
    <property type="molecule type" value="Genomic_DNA"/>
</dbReference>
<dbReference type="SUPFAM" id="SSF46689">
    <property type="entry name" value="Homeodomain-like"/>
    <property type="match status" value="2"/>
</dbReference>
<dbReference type="InterPro" id="IPR018062">
    <property type="entry name" value="HTH_AraC-typ_CS"/>
</dbReference>
<dbReference type="Proteomes" id="UP000281498">
    <property type="component" value="Unassembled WGS sequence"/>
</dbReference>
<organism evidence="11 12">
    <name type="scientific">Salipaludibacillus neizhouensis</name>
    <dbReference type="NCBI Taxonomy" id="885475"/>
    <lineage>
        <taxon>Bacteria</taxon>
        <taxon>Bacillati</taxon>
        <taxon>Bacillota</taxon>
        <taxon>Bacilli</taxon>
        <taxon>Bacillales</taxon>
        <taxon>Bacillaceae</taxon>
    </lineage>
</organism>
<keyword evidence="12" id="KW-1185">Reference proteome</keyword>
<dbReference type="InterPro" id="IPR051552">
    <property type="entry name" value="HptR"/>
</dbReference>
<evidence type="ECO:0000256" key="1">
    <source>
        <dbReference type="ARBA" id="ARBA00004496"/>
    </source>
</evidence>
<feature type="modified residue" description="4-aspartylphosphate" evidence="8">
    <location>
        <position position="55"/>
    </location>
</feature>
<dbReference type="PRINTS" id="PR00032">
    <property type="entry name" value="HTHARAC"/>
</dbReference>
<evidence type="ECO:0000256" key="3">
    <source>
        <dbReference type="ARBA" id="ARBA00022553"/>
    </source>
</evidence>
<keyword evidence="3 8" id="KW-0597">Phosphoprotein</keyword>
<dbReference type="Gene3D" id="3.40.50.2300">
    <property type="match status" value="1"/>
</dbReference>
<keyword evidence="5" id="KW-0805">Transcription regulation</keyword>
<feature type="domain" description="Response regulatory" evidence="10">
    <location>
        <begin position="3"/>
        <end position="120"/>
    </location>
</feature>
<dbReference type="PANTHER" id="PTHR42713">
    <property type="entry name" value="HISTIDINE KINASE-RELATED"/>
    <property type="match status" value="1"/>
</dbReference>
<evidence type="ECO:0000259" key="9">
    <source>
        <dbReference type="PROSITE" id="PS01124"/>
    </source>
</evidence>
<dbReference type="InterPro" id="IPR009057">
    <property type="entry name" value="Homeodomain-like_sf"/>
</dbReference>
<evidence type="ECO:0000256" key="2">
    <source>
        <dbReference type="ARBA" id="ARBA00022490"/>
    </source>
</evidence>
<evidence type="ECO:0000256" key="6">
    <source>
        <dbReference type="ARBA" id="ARBA00023125"/>
    </source>
</evidence>
<keyword evidence="4" id="KW-0902">Two-component regulatory system</keyword>
<gene>
    <name evidence="11" type="ORF">CR203_11425</name>
</gene>
<evidence type="ECO:0000256" key="8">
    <source>
        <dbReference type="PROSITE-ProRule" id="PRU00169"/>
    </source>
</evidence>
<dbReference type="GO" id="GO:0000160">
    <property type="term" value="P:phosphorelay signal transduction system"/>
    <property type="evidence" value="ECO:0007669"/>
    <property type="project" value="UniProtKB-KW"/>
</dbReference>
<feature type="domain" description="HTH araC/xylS-type" evidence="9">
    <location>
        <begin position="412"/>
        <end position="509"/>
    </location>
</feature>
<dbReference type="Pfam" id="PF00072">
    <property type="entry name" value="Response_reg"/>
    <property type="match status" value="1"/>
</dbReference>
<evidence type="ECO:0000313" key="11">
    <source>
        <dbReference type="EMBL" id="RKL67119.1"/>
    </source>
</evidence>
<protein>
    <submittedName>
        <fullName evidence="11">DNA-binding response regulator</fullName>
    </submittedName>
</protein>
<dbReference type="RefSeq" id="WP_110937395.1">
    <property type="nucleotide sequence ID" value="NZ_KZ614146.1"/>
</dbReference>
<keyword evidence="2" id="KW-0963">Cytoplasm</keyword>
<proteinExistence type="predicted"/>
<comment type="subcellular location">
    <subcellularLocation>
        <location evidence="1">Cytoplasm</location>
    </subcellularLocation>
</comment>
<dbReference type="CDD" id="cd17536">
    <property type="entry name" value="REC_YesN-like"/>
    <property type="match status" value="1"/>
</dbReference>
<dbReference type="GO" id="GO:0005737">
    <property type="term" value="C:cytoplasm"/>
    <property type="evidence" value="ECO:0007669"/>
    <property type="project" value="UniProtKB-SubCell"/>
</dbReference>
<dbReference type="InterPro" id="IPR011006">
    <property type="entry name" value="CheY-like_superfamily"/>
</dbReference>
<dbReference type="PROSITE" id="PS01124">
    <property type="entry name" value="HTH_ARAC_FAMILY_2"/>
    <property type="match status" value="1"/>
</dbReference>
<name>A0A3A9K453_9BACI</name>
<sequence>MYKVLVVDDEPTVREGMRAIIPWEDYGFEITAVANDGYTALDKYRELSPDVIISDIRMPGMDGLELLKNLHEIDHTIQCLILSGYADFDYAKKAIQSNAAGYLLKPIDEEELVDYLNKVKKELEKQQKVTQLTVIDAERKRDSFILSMLLKKERASSEVIFEAKQFDLEWDKYEILLIRLEEMNEHDSTIITIKSKIQKIIKTNHKGIVFSNEPYVAVLMESKLNNKKERLLLFGEIKDMLNSIHVSFTVASGKPVTDISEINVSYNMATQLIHNKFFFPKDELLSEGKEVIKRQNNKCVDMDESIDKLYFALDIGIEDSIETIISEIAYLAEEIYSEDEVKRSYVYVLTTALNKLLISKPEKAAYISSVLEKVLEVYQQKSMIDLQSFVSALVVSVYNKMEYDANTDDQLKRLLVLIDSRYNENLKLDKLADLLNYNSAYLGKLFKKYTGEYFNTYLDKVRIMNAKRLLIEGKKVYQVAEIIGYNNVDYFHSKFKKYVGTSPSAYRRNKQAKIE</sequence>
<evidence type="ECO:0000256" key="5">
    <source>
        <dbReference type="ARBA" id="ARBA00023015"/>
    </source>
</evidence>
<dbReference type="PROSITE" id="PS50110">
    <property type="entry name" value="RESPONSE_REGULATORY"/>
    <property type="match status" value="1"/>
</dbReference>
<keyword evidence="7" id="KW-0804">Transcription</keyword>
<dbReference type="Gene3D" id="1.10.10.60">
    <property type="entry name" value="Homeodomain-like"/>
    <property type="match status" value="2"/>
</dbReference>
<dbReference type="InterPro" id="IPR001789">
    <property type="entry name" value="Sig_transdc_resp-reg_receiver"/>
</dbReference>
<dbReference type="PROSITE" id="PS00041">
    <property type="entry name" value="HTH_ARAC_FAMILY_1"/>
    <property type="match status" value="1"/>
</dbReference>